<dbReference type="RefSeq" id="WP_270895612.1">
    <property type="nucleotide sequence ID" value="NZ_JBHSPF010000070.1"/>
</dbReference>
<comment type="caution">
    <text evidence="7">The sequence shown here is derived from an EMBL/GenBank/DDBJ whole genome shotgun (WGS) entry which is preliminary data.</text>
</comment>
<reference evidence="8" key="1">
    <citation type="journal article" date="2019" name="Int. J. Syst. Evol. Microbiol.">
        <title>The Global Catalogue of Microorganisms (GCM) 10K type strain sequencing project: providing services to taxonomists for standard genome sequencing and annotation.</title>
        <authorList>
            <consortium name="The Broad Institute Genomics Platform"/>
            <consortium name="The Broad Institute Genome Sequencing Center for Infectious Disease"/>
            <person name="Wu L."/>
            <person name="Ma J."/>
        </authorList>
    </citation>
    <scope>NUCLEOTIDE SEQUENCE [LARGE SCALE GENOMIC DNA]</scope>
    <source>
        <strain evidence="8">CGMCC 1.15790</strain>
    </source>
</reference>
<feature type="chain" id="PRO_5047068346" evidence="5">
    <location>
        <begin position="32"/>
        <end position="497"/>
    </location>
</feature>
<evidence type="ECO:0000256" key="2">
    <source>
        <dbReference type="ARBA" id="ARBA00022670"/>
    </source>
</evidence>
<name>A0ABW0U8S9_9BACI</name>
<dbReference type="InterPro" id="IPR000064">
    <property type="entry name" value="NLP_P60_dom"/>
</dbReference>
<comment type="similarity">
    <text evidence="1">Belongs to the peptidase C40 family.</text>
</comment>
<organism evidence="7 8">
    <name type="scientific">Aliibacillus thermotolerans</name>
    <dbReference type="NCBI Taxonomy" id="1834418"/>
    <lineage>
        <taxon>Bacteria</taxon>
        <taxon>Bacillati</taxon>
        <taxon>Bacillota</taxon>
        <taxon>Bacilli</taxon>
        <taxon>Bacillales</taxon>
        <taxon>Bacillaceae</taxon>
        <taxon>Aliibacillus</taxon>
    </lineage>
</organism>
<dbReference type="EMBL" id="JBHSPF010000070">
    <property type="protein sequence ID" value="MFC5629865.1"/>
    <property type="molecule type" value="Genomic_DNA"/>
</dbReference>
<dbReference type="SUPFAM" id="SSF54001">
    <property type="entry name" value="Cysteine proteinases"/>
    <property type="match status" value="1"/>
</dbReference>
<keyword evidence="4" id="KW-0788">Thiol protease</keyword>
<proteinExistence type="inferred from homology"/>
<dbReference type="PANTHER" id="PTHR47053">
    <property type="entry name" value="MUREIN DD-ENDOPEPTIDASE MEPH-RELATED"/>
    <property type="match status" value="1"/>
</dbReference>
<keyword evidence="8" id="KW-1185">Reference proteome</keyword>
<keyword evidence="3" id="KW-0378">Hydrolase</keyword>
<protein>
    <submittedName>
        <fullName evidence="7">Peptidoglycan-binding protein</fullName>
    </submittedName>
</protein>
<dbReference type="PANTHER" id="PTHR47053:SF1">
    <property type="entry name" value="MUREIN DD-ENDOPEPTIDASE MEPH-RELATED"/>
    <property type="match status" value="1"/>
</dbReference>
<evidence type="ECO:0000256" key="1">
    <source>
        <dbReference type="ARBA" id="ARBA00007074"/>
    </source>
</evidence>
<dbReference type="Proteomes" id="UP001596143">
    <property type="component" value="Unassembled WGS sequence"/>
</dbReference>
<evidence type="ECO:0000256" key="4">
    <source>
        <dbReference type="ARBA" id="ARBA00022807"/>
    </source>
</evidence>
<dbReference type="InterPro" id="IPR002477">
    <property type="entry name" value="Peptidoglycan-bd-like"/>
</dbReference>
<dbReference type="InterPro" id="IPR051202">
    <property type="entry name" value="Peptidase_C40"/>
</dbReference>
<feature type="domain" description="NlpC/P60" evidence="6">
    <location>
        <begin position="378"/>
        <end position="497"/>
    </location>
</feature>
<dbReference type="PROSITE" id="PS51935">
    <property type="entry name" value="NLPC_P60"/>
    <property type="match status" value="1"/>
</dbReference>
<gene>
    <name evidence="7" type="ORF">ACFPTR_13510</name>
</gene>
<dbReference type="InterPro" id="IPR036365">
    <property type="entry name" value="PGBD-like_sf"/>
</dbReference>
<dbReference type="InterPro" id="IPR036366">
    <property type="entry name" value="PGBDSf"/>
</dbReference>
<keyword evidence="5" id="KW-0732">Signal</keyword>
<evidence type="ECO:0000256" key="5">
    <source>
        <dbReference type="SAM" id="SignalP"/>
    </source>
</evidence>
<accession>A0ABW0U8S9</accession>
<dbReference type="Pfam" id="PF01471">
    <property type="entry name" value="PG_binding_1"/>
    <property type="match status" value="4"/>
</dbReference>
<dbReference type="InterPro" id="IPR038765">
    <property type="entry name" value="Papain-like_cys_pep_sf"/>
</dbReference>
<evidence type="ECO:0000256" key="3">
    <source>
        <dbReference type="ARBA" id="ARBA00022801"/>
    </source>
</evidence>
<evidence type="ECO:0000259" key="6">
    <source>
        <dbReference type="PROSITE" id="PS51935"/>
    </source>
</evidence>
<evidence type="ECO:0000313" key="8">
    <source>
        <dbReference type="Proteomes" id="UP001596143"/>
    </source>
</evidence>
<dbReference type="Gene3D" id="1.10.101.10">
    <property type="entry name" value="PGBD-like superfamily/PGBD"/>
    <property type="match status" value="4"/>
</dbReference>
<dbReference type="SUPFAM" id="SSF47090">
    <property type="entry name" value="PGBD-like"/>
    <property type="match status" value="4"/>
</dbReference>
<keyword evidence="2" id="KW-0645">Protease</keyword>
<sequence length="497" mass="54354">MEKSTTTLRKVVVTSTAVTGAVLTVPLVADAALGDDTLYPSMQSEDVKELQSLLKDKGYYTYGEITGYYGEHTKRAVRDFQRDHQLIPDGIAGPKTFAMLFGGETKEPEVRASSTEEARVTLGGSTILRLGEESEEVKELQRQLAQLGFFRGEKTGYYGRQTREAVRNFQRSHQLVVDGIAGPKTFAALKSALSGQVVVDPPEGISSATFKVLERGDQNNQVSQLQQQLKDAGYYHMEITGIFGPQTEKAVRAFQRDHQLTVDGIAGPKTFNQLKQASSKVESIEKKQPNTNGILRFGAQGNDVRTLQSQLKQLGLMKMEPTGVYGEVTENAVRSFQQQYGLTVDGIAGPQTKQALEQAIYGEPPKKEETKQPSANKNINVTNLIADAAEHIGTPYVWGGTTTSGFDCSGFLQFVFGQNGISLPRTVAGIYDHGTSVQTPQVGDIVFFETYQSGPSHAGIYIGNNEFIHAGTSTGVTIANLNTSYWSERYLGAKRYF</sequence>
<evidence type="ECO:0000313" key="7">
    <source>
        <dbReference type="EMBL" id="MFC5629865.1"/>
    </source>
</evidence>
<dbReference type="Gene3D" id="3.90.1720.10">
    <property type="entry name" value="endopeptidase domain like (from Nostoc punctiforme)"/>
    <property type="match status" value="1"/>
</dbReference>
<dbReference type="Pfam" id="PF00877">
    <property type="entry name" value="NLPC_P60"/>
    <property type="match status" value="1"/>
</dbReference>
<feature type="signal peptide" evidence="5">
    <location>
        <begin position="1"/>
        <end position="31"/>
    </location>
</feature>